<evidence type="ECO:0000256" key="1">
    <source>
        <dbReference type="SAM" id="Phobius"/>
    </source>
</evidence>
<feature type="transmembrane region" description="Helical" evidence="1">
    <location>
        <begin position="20"/>
        <end position="42"/>
    </location>
</feature>
<protein>
    <submittedName>
        <fullName evidence="2">Uncharacterized protein</fullName>
    </submittedName>
</protein>
<keyword evidence="1" id="KW-0472">Membrane</keyword>
<gene>
    <name evidence="2" type="ORF">J416_04421</name>
</gene>
<dbReference type="AlphaFoldDB" id="N4WTJ5"/>
<comment type="caution">
    <text evidence="2">The sequence shown here is derived from an EMBL/GenBank/DDBJ whole genome shotgun (WGS) entry which is preliminary data.</text>
</comment>
<dbReference type="RefSeq" id="WP_003465768.1">
    <property type="nucleotide sequence ID" value="NZ_APML01000017.1"/>
</dbReference>
<evidence type="ECO:0000313" key="3">
    <source>
        <dbReference type="Proteomes" id="UP000012283"/>
    </source>
</evidence>
<sequence>MINECAICPCFNKMNNTMKVLITTLTVIIFGVLYYFLIPQIMPGDSGFVILIFTPFLIGGLLFGLGLIGLAFGISKLCEWIKRK</sequence>
<keyword evidence="1" id="KW-1133">Transmembrane helix</keyword>
<dbReference type="EMBL" id="APML01000017">
    <property type="protein sequence ID" value="ENH97660.1"/>
    <property type="molecule type" value="Genomic_DNA"/>
</dbReference>
<accession>N4WTJ5</accession>
<reference evidence="2 3" key="1">
    <citation type="submission" date="2013-03" db="EMBL/GenBank/DDBJ databases">
        <title>Draft genome sequence of Gracibacillus halophilus YIM-C55.5, a moderately halophilic and thermophilic organism from the Xiaochaidamu salt lake.</title>
        <authorList>
            <person name="Sugumar T."/>
            <person name="Polireddy D.R."/>
            <person name="Antony A."/>
            <person name="Madhava Y.R."/>
            <person name="Sivakumar N."/>
        </authorList>
    </citation>
    <scope>NUCLEOTIDE SEQUENCE [LARGE SCALE GENOMIC DNA]</scope>
    <source>
        <strain evidence="2 3">YIM-C55.5</strain>
    </source>
</reference>
<dbReference type="OrthoDB" id="9867640at2"/>
<proteinExistence type="predicted"/>
<dbReference type="PATRIC" id="fig|1308866.3.peg.891"/>
<keyword evidence="1" id="KW-0812">Transmembrane</keyword>
<keyword evidence="3" id="KW-1185">Reference proteome</keyword>
<dbReference type="Proteomes" id="UP000012283">
    <property type="component" value="Unassembled WGS sequence"/>
</dbReference>
<feature type="transmembrane region" description="Helical" evidence="1">
    <location>
        <begin position="48"/>
        <end position="74"/>
    </location>
</feature>
<evidence type="ECO:0000313" key="2">
    <source>
        <dbReference type="EMBL" id="ENH97660.1"/>
    </source>
</evidence>
<name>N4WTJ5_9BACI</name>
<organism evidence="2 3">
    <name type="scientific">Gracilibacillus halophilus YIM-C55.5</name>
    <dbReference type="NCBI Taxonomy" id="1308866"/>
    <lineage>
        <taxon>Bacteria</taxon>
        <taxon>Bacillati</taxon>
        <taxon>Bacillota</taxon>
        <taxon>Bacilli</taxon>
        <taxon>Bacillales</taxon>
        <taxon>Bacillaceae</taxon>
        <taxon>Gracilibacillus</taxon>
    </lineage>
</organism>